<dbReference type="GeneID" id="75212971"/>
<accession>A0ABX6Y0W1</accession>
<sequence>MSCEVAVAVASEVNGASVPESVALTAEEWMIVRFYRGLDEHDQAWMRRMLSALAVRPKPD</sequence>
<organism evidence="1 2">
    <name type="scientific">Stutzerimonas frequens</name>
    <dbReference type="NCBI Taxonomy" id="2968969"/>
    <lineage>
        <taxon>Bacteria</taxon>
        <taxon>Pseudomonadati</taxon>
        <taxon>Pseudomonadota</taxon>
        <taxon>Gammaproteobacteria</taxon>
        <taxon>Pseudomonadales</taxon>
        <taxon>Pseudomonadaceae</taxon>
        <taxon>Stutzerimonas</taxon>
    </lineage>
</organism>
<evidence type="ECO:0000313" key="1">
    <source>
        <dbReference type="EMBL" id="QPT19920.1"/>
    </source>
</evidence>
<proteinExistence type="predicted"/>
<reference evidence="1 2" key="1">
    <citation type="submission" date="2020-12" db="EMBL/GenBank/DDBJ databases">
        <title>FDA dAtabase for Regulatory Grade micrObial Sequences (FDA-ARGOS): Supporting development and validation of Infectious Disease Dx tests.</title>
        <authorList>
            <person name="Sproer C."/>
            <person name="Gronow S."/>
            <person name="Severitt S."/>
            <person name="Schroder I."/>
            <person name="Tallon L."/>
            <person name="Sadzewicz L."/>
            <person name="Zhao X."/>
            <person name="Boylan J."/>
            <person name="Ott S."/>
            <person name="Bowen H."/>
            <person name="Vavikolanu K."/>
            <person name="Mehta A."/>
            <person name="Aluvathingal J."/>
            <person name="Nadendla S."/>
            <person name="Lowell S."/>
            <person name="Myers T."/>
            <person name="Yan Y."/>
            <person name="Sichtig H."/>
        </authorList>
    </citation>
    <scope>NUCLEOTIDE SEQUENCE [LARGE SCALE GENOMIC DNA]</scope>
    <source>
        <strain evidence="1 2">FDAARGOS_877</strain>
    </source>
</reference>
<keyword evidence="2" id="KW-1185">Reference proteome</keyword>
<protein>
    <submittedName>
        <fullName evidence="1">Uncharacterized protein</fullName>
    </submittedName>
</protein>
<dbReference type="EMBL" id="CP065720">
    <property type="protein sequence ID" value="QPT19920.1"/>
    <property type="molecule type" value="Genomic_DNA"/>
</dbReference>
<dbReference type="Proteomes" id="UP000595058">
    <property type="component" value="Chromosome"/>
</dbReference>
<dbReference type="RefSeq" id="WP_102839370.1">
    <property type="nucleotide sequence ID" value="NZ_CP065720.1"/>
</dbReference>
<name>A0ABX6Y0W1_9GAMM</name>
<gene>
    <name evidence="1" type="ORF">I6G34_06650</name>
</gene>
<evidence type="ECO:0000313" key="2">
    <source>
        <dbReference type="Proteomes" id="UP000595058"/>
    </source>
</evidence>